<dbReference type="SUPFAM" id="SSF53335">
    <property type="entry name" value="S-adenosyl-L-methionine-dependent methyltransferases"/>
    <property type="match status" value="1"/>
</dbReference>
<protein>
    <submittedName>
        <fullName evidence="5">Uncharacterized protein</fullName>
    </submittedName>
</protein>
<proteinExistence type="predicted"/>
<sequence length="245" mass="26653">MTPPDDGDPELPEDRTSVIVSPVDQSLPARTDPRAAVEPPEWRRPRLYEWYFSSTPYGHAMRTREEGVVFAALDPLLHEEQRVLELGSGTGHYTLRLARHVREVVGLDASPAMVEYLEGRLRREGVTNVVAERGVIPRPYEGSDGFDGVVAVGVLNYVAHLGEALRWIRERVRPGGFAVFTVPTAGPTGQVSRLTARLSRKAVYPVASGEVRRALTGAGLELRHAAGAGLGGRDRTLVVHAAVPA</sequence>
<dbReference type="InterPro" id="IPR029063">
    <property type="entry name" value="SAM-dependent_MTases_sf"/>
</dbReference>
<evidence type="ECO:0000256" key="2">
    <source>
        <dbReference type="ARBA" id="ARBA00022679"/>
    </source>
</evidence>
<gene>
    <name evidence="5" type="ORF">AVDCRST_MAG79-1710</name>
</gene>
<keyword evidence="3" id="KW-0949">S-adenosyl-L-methionine</keyword>
<dbReference type="GO" id="GO:0032259">
    <property type="term" value="P:methylation"/>
    <property type="evidence" value="ECO:0007669"/>
    <property type="project" value="UniProtKB-KW"/>
</dbReference>
<organism evidence="5">
    <name type="scientific">uncultured Thermoleophilia bacterium</name>
    <dbReference type="NCBI Taxonomy" id="1497501"/>
    <lineage>
        <taxon>Bacteria</taxon>
        <taxon>Bacillati</taxon>
        <taxon>Actinomycetota</taxon>
        <taxon>Thermoleophilia</taxon>
        <taxon>environmental samples</taxon>
    </lineage>
</organism>
<evidence type="ECO:0000256" key="1">
    <source>
        <dbReference type="ARBA" id="ARBA00022603"/>
    </source>
</evidence>
<keyword evidence="2" id="KW-0808">Transferase</keyword>
<reference evidence="5" key="1">
    <citation type="submission" date="2020-02" db="EMBL/GenBank/DDBJ databases">
        <authorList>
            <person name="Meier V. D."/>
        </authorList>
    </citation>
    <scope>NUCLEOTIDE SEQUENCE</scope>
    <source>
        <strain evidence="5">AVDCRST_MAG79</strain>
    </source>
</reference>
<evidence type="ECO:0000256" key="4">
    <source>
        <dbReference type="SAM" id="MobiDB-lite"/>
    </source>
</evidence>
<dbReference type="CDD" id="cd02440">
    <property type="entry name" value="AdoMet_MTases"/>
    <property type="match status" value="1"/>
</dbReference>
<feature type="compositionally biased region" description="Acidic residues" evidence="4">
    <location>
        <begin position="1"/>
        <end position="11"/>
    </location>
</feature>
<dbReference type="Pfam" id="PF13489">
    <property type="entry name" value="Methyltransf_23"/>
    <property type="match status" value="1"/>
</dbReference>
<dbReference type="PANTHER" id="PTHR43464:SF19">
    <property type="entry name" value="UBIQUINONE BIOSYNTHESIS O-METHYLTRANSFERASE, MITOCHONDRIAL"/>
    <property type="match status" value="1"/>
</dbReference>
<evidence type="ECO:0000256" key="3">
    <source>
        <dbReference type="ARBA" id="ARBA00022691"/>
    </source>
</evidence>
<dbReference type="AlphaFoldDB" id="A0A6J4U400"/>
<name>A0A6J4U400_9ACTN</name>
<accession>A0A6J4U400</accession>
<feature type="region of interest" description="Disordered" evidence="4">
    <location>
        <begin position="1"/>
        <end position="37"/>
    </location>
</feature>
<dbReference type="GO" id="GO:0008168">
    <property type="term" value="F:methyltransferase activity"/>
    <property type="evidence" value="ECO:0007669"/>
    <property type="project" value="UniProtKB-KW"/>
</dbReference>
<dbReference type="PANTHER" id="PTHR43464">
    <property type="entry name" value="METHYLTRANSFERASE"/>
    <property type="match status" value="1"/>
</dbReference>
<evidence type="ECO:0000313" key="5">
    <source>
        <dbReference type="EMBL" id="CAA9539328.1"/>
    </source>
</evidence>
<dbReference type="EMBL" id="CADCWC010000256">
    <property type="protein sequence ID" value="CAA9539328.1"/>
    <property type="molecule type" value="Genomic_DNA"/>
</dbReference>
<keyword evidence="1" id="KW-0489">Methyltransferase</keyword>
<dbReference type="Gene3D" id="3.40.50.150">
    <property type="entry name" value="Vaccinia Virus protein VP39"/>
    <property type="match status" value="1"/>
</dbReference>